<dbReference type="Pfam" id="PF00583">
    <property type="entry name" value="Acetyltransf_1"/>
    <property type="match status" value="1"/>
</dbReference>
<protein>
    <submittedName>
        <fullName evidence="4">GNAT family N-acetyltransferase</fullName>
    </submittedName>
</protein>
<name>A0A5B2V9B1_9HYPH</name>
<evidence type="ECO:0000313" key="4">
    <source>
        <dbReference type="EMBL" id="KAA2234929.1"/>
    </source>
</evidence>
<dbReference type="PROSITE" id="PS51186">
    <property type="entry name" value="GNAT"/>
    <property type="match status" value="1"/>
</dbReference>
<dbReference type="EMBL" id="VUOA01000040">
    <property type="protein sequence ID" value="KAA2234929.1"/>
    <property type="molecule type" value="Genomic_DNA"/>
</dbReference>
<dbReference type="PANTHER" id="PTHR43877">
    <property type="entry name" value="AMINOALKYLPHOSPHONATE N-ACETYLTRANSFERASE-RELATED-RELATED"/>
    <property type="match status" value="1"/>
</dbReference>
<keyword evidence="1 4" id="KW-0808">Transferase</keyword>
<dbReference type="OrthoDB" id="9789603at2"/>
<dbReference type="InterPro" id="IPR050832">
    <property type="entry name" value="Bact_Acetyltransf"/>
</dbReference>
<reference evidence="4 5" key="2">
    <citation type="submission" date="2019-09" db="EMBL/GenBank/DDBJ databases">
        <authorList>
            <person name="Jin C."/>
        </authorList>
    </citation>
    <scope>NUCLEOTIDE SEQUENCE [LARGE SCALE GENOMIC DNA]</scope>
    <source>
        <strain evidence="4 5">BN140002</strain>
    </source>
</reference>
<dbReference type="AlphaFoldDB" id="A0A5B2V9B1"/>
<comment type="caution">
    <text evidence="4">The sequence shown here is derived from an EMBL/GenBank/DDBJ whole genome shotgun (WGS) entry which is preliminary data.</text>
</comment>
<dbReference type="GO" id="GO:0016747">
    <property type="term" value="F:acyltransferase activity, transferring groups other than amino-acyl groups"/>
    <property type="evidence" value="ECO:0007669"/>
    <property type="project" value="InterPro"/>
</dbReference>
<dbReference type="CDD" id="cd04301">
    <property type="entry name" value="NAT_SF"/>
    <property type="match status" value="1"/>
</dbReference>
<evidence type="ECO:0000313" key="5">
    <source>
        <dbReference type="Proteomes" id="UP000323142"/>
    </source>
</evidence>
<dbReference type="Gene3D" id="3.40.630.30">
    <property type="match status" value="1"/>
</dbReference>
<gene>
    <name evidence="4" type="ORF">F0L46_21530</name>
</gene>
<organism evidence="4 5">
    <name type="scientific">Salinarimonas soli</name>
    <dbReference type="NCBI Taxonomy" id="1638099"/>
    <lineage>
        <taxon>Bacteria</taxon>
        <taxon>Pseudomonadati</taxon>
        <taxon>Pseudomonadota</taxon>
        <taxon>Alphaproteobacteria</taxon>
        <taxon>Hyphomicrobiales</taxon>
        <taxon>Salinarimonadaceae</taxon>
        <taxon>Salinarimonas</taxon>
    </lineage>
</organism>
<dbReference type="Proteomes" id="UP000323142">
    <property type="component" value="Unassembled WGS sequence"/>
</dbReference>
<evidence type="ECO:0000259" key="3">
    <source>
        <dbReference type="PROSITE" id="PS51186"/>
    </source>
</evidence>
<dbReference type="RefSeq" id="WP_149821447.1">
    <property type="nucleotide sequence ID" value="NZ_VUOA01000040.1"/>
</dbReference>
<evidence type="ECO:0000256" key="1">
    <source>
        <dbReference type="ARBA" id="ARBA00022679"/>
    </source>
</evidence>
<sequence>MATSGPDPLIRPASRADVPAIVALLRDDPLGREREGEPDDPAYGAAFEAVERDPNCTIYVMEDAGAVIGCAQLILLAGLSRRGMLRGQIEAVRIAASRRNAGLGGRLVAHLVEAARARGCGTVQLTSDKTRLEAHRFYGSLGFTASHEGFKLTFA</sequence>
<evidence type="ECO:0000256" key="2">
    <source>
        <dbReference type="ARBA" id="ARBA00023315"/>
    </source>
</evidence>
<dbReference type="PANTHER" id="PTHR43877:SF2">
    <property type="entry name" value="AMINOALKYLPHOSPHONATE N-ACETYLTRANSFERASE-RELATED"/>
    <property type="match status" value="1"/>
</dbReference>
<reference evidence="4 5" key="1">
    <citation type="submission" date="2019-09" db="EMBL/GenBank/DDBJ databases">
        <title>Salinarimonas rosea gen. nov., sp. nov., a new member of the a-2 subgroup of the Proteobacteria.</title>
        <authorList>
            <person name="Liu J."/>
        </authorList>
    </citation>
    <scope>NUCLEOTIDE SEQUENCE [LARGE SCALE GENOMIC DNA]</scope>
    <source>
        <strain evidence="4 5">BN140002</strain>
    </source>
</reference>
<dbReference type="SUPFAM" id="SSF55729">
    <property type="entry name" value="Acyl-CoA N-acyltransferases (Nat)"/>
    <property type="match status" value="1"/>
</dbReference>
<proteinExistence type="predicted"/>
<dbReference type="InterPro" id="IPR016181">
    <property type="entry name" value="Acyl_CoA_acyltransferase"/>
</dbReference>
<keyword evidence="5" id="KW-1185">Reference proteome</keyword>
<dbReference type="InterPro" id="IPR000182">
    <property type="entry name" value="GNAT_dom"/>
</dbReference>
<accession>A0A5B2V9B1</accession>
<feature type="domain" description="N-acetyltransferase" evidence="3">
    <location>
        <begin position="8"/>
        <end position="155"/>
    </location>
</feature>
<keyword evidence="2" id="KW-0012">Acyltransferase</keyword>